<name>A0A6B1F899_9SYNE</name>
<dbReference type="AlphaFoldDB" id="A0A6B1F899"/>
<sequence length="131" mass="14714">MGEIVIVDTSILLNVLNVPNFNRDRQVVLEQFRQCINRNATLLVPLGAVLEAGNHVAQLGDGNKRWHHAKRFRDQMGKALAGEAPWALVPLPDREQLKDWLQEFPDSAKRKAGLVDLSIIKAWQGACKRTP</sequence>
<accession>A0A6B1F899</accession>
<proteinExistence type="predicted"/>
<reference evidence="1" key="1">
    <citation type="submission" date="2019-09" db="EMBL/GenBank/DDBJ databases">
        <title>Characterisation of the sponge microbiome using genome-centric metagenomics.</title>
        <authorList>
            <person name="Engelberts J.P."/>
            <person name="Robbins S.J."/>
            <person name="De Goeij J.M."/>
            <person name="Aranda M."/>
            <person name="Bell S.C."/>
            <person name="Webster N.S."/>
        </authorList>
    </citation>
    <scope>NUCLEOTIDE SEQUENCE</scope>
    <source>
        <strain evidence="1">SB0676_bin_10</strain>
    </source>
</reference>
<organism evidence="1">
    <name type="scientific">Synechococcus sp. SB0676_bin_10</name>
    <dbReference type="NCBI Taxonomy" id="2604869"/>
    <lineage>
        <taxon>Bacteria</taxon>
        <taxon>Bacillati</taxon>
        <taxon>Cyanobacteriota</taxon>
        <taxon>Cyanophyceae</taxon>
        <taxon>Synechococcales</taxon>
        <taxon>Synechococcaceae</taxon>
        <taxon>Synechococcus</taxon>
    </lineage>
</organism>
<evidence type="ECO:0008006" key="2">
    <source>
        <dbReference type="Google" id="ProtNLM"/>
    </source>
</evidence>
<protein>
    <recommendedName>
        <fullName evidence="2">PIN domain-containing protein</fullName>
    </recommendedName>
</protein>
<dbReference type="EMBL" id="VYDO01000207">
    <property type="protein sequence ID" value="MYG38598.1"/>
    <property type="molecule type" value="Genomic_DNA"/>
</dbReference>
<comment type="caution">
    <text evidence="1">The sequence shown here is derived from an EMBL/GenBank/DDBJ whole genome shotgun (WGS) entry which is preliminary data.</text>
</comment>
<evidence type="ECO:0000313" key="1">
    <source>
        <dbReference type="EMBL" id="MYG38598.1"/>
    </source>
</evidence>
<gene>
    <name evidence="1" type="ORF">F4162_06420</name>
</gene>